<proteinExistence type="predicted"/>
<reference evidence="2" key="1">
    <citation type="journal article" date="2023" name="Science">
        <title>Genome structures resolve the early diversification of teleost fishes.</title>
        <authorList>
            <person name="Parey E."/>
            <person name="Louis A."/>
            <person name="Montfort J."/>
            <person name="Bouchez O."/>
            <person name="Roques C."/>
            <person name="Iampietro C."/>
            <person name="Lluch J."/>
            <person name="Castinel A."/>
            <person name="Donnadieu C."/>
            <person name="Desvignes T."/>
            <person name="Floi Bucao C."/>
            <person name="Jouanno E."/>
            <person name="Wen M."/>
            <person name="Mejri S."/>
            <person name="Dirks R."/>
            <person name="Jansen H."/>
            <person name="Henkel C."/>
            <person name="Chen W.J."/>
            <person name="Zahm M."/>
            <person name="Cabau C."/>
            <person name="Klopp C."/>
            <person name="Thompson A.W."/>
            <person name="Robinson-Rechavi M."/>
            <person name="Braasch I."/>
            <person name="Lecointre G."/>
            <person name="Bobe J."/>
            <person name="Postlethwait J.H."/>
            <person name="Berthelot C."/>
            <person name="Roest Crollius H."/>
            <person name="Guiguen Y."/>
        </authorList>
    </citation>
    <scope>NUCLEOTIDE SEQUENCE</scope>
    <source>
        <strain evidence="2">Concon-B</strain>
    </source>
</reference>
<dbReference type="AlphaFoldDB" id="A0A9Q1I3N6"/>
<feature type="compositionally biased region" description="Polar residues" evidence="1">
    <location>
        <begin position="108"/>
        <end position="117"/>
    </location>
</feature>
<comment type="caution">
    <text evidence="2">The sequence shown here is derived from an EMBL/GenBank/DDBJ whole genome shotgun (WGS) entry which is preliminary data.</text>
</comment>
<evidence type="ECO:0000313" key="2">
    <source>
        <dbReference type="EMBL" id="KAJ8279276.1"/>
    </source>
</evidence>
<protein>
    <submittedName>
        <fullName evidence="2">Uncharacterized protein</fullName>
    </submittedName>
</protein>
<evidence type="ECO:0000313" key="3">
    <source>
        <dbReference type="Proteomes" id="UP001152803"/>
    </source>
</evidence>
<keyword evidence="3" id="KW-1185">Reference proteome</keyword>
<sequence length="131" mass="14272">MKDLAVALPPTPVTAQPDSHTQVSCSTIGQSSISQQAWQVGNGSSSTNQAQIYLHAQMLILTPDLPVFSSILPVPPPDRRKMRPSRPAILLHRVFTPRPLHTPGYSRALQSPPSNQTHPRKDCALQSSHTP</sequence>
<dbReference type="Proteomes" id="UP001152803">
    <property type="component" value="Unassembled WGS sequence"/>
</dbReference>
<dbReference type="EMBL" id="JAFJMO010000004">
    <property type="protein sequence ID" value="KAJ8279276.1"/>
    <property type="molecule type" value="Genomic_DNA"/>
</dbReference>
<gene>
    <name evidence="2" type="ORF">COCON_G00063420</name>
</gene>
<feature type="region of interest" description="Disordered" evidence="1">
    <location>
        <begin position="96"/>
        <end position="131"/>
    </location>
</feature>
<evidence type="ECO:0000256" key="1">
    <source>
        <dbReference type="SAM" id="MobiDB-lite"/>
    </source>
</evidence>
<organism evidence="2 3">
    <name type="scientific">Conger conger</name>
    <name type="common">Conger eel</name>
    <name type="synonym">Muraena conger</name>
    <dbReference type="NCBI Taxonomy" id="82655"/>
    <lineage>
        <taxon>Eukaryota</taxon>
        <taxon>Metazoa</taxon>
        <taxon>Chordata</taxon>
        <taxon>Craniata</taxon>
        <taxon>Vertebrata</taxon>
        <taxon>Euteleostomi</taxon>
        <taxon>Actinopterygii</taxon>
        <taxon>Neopterygii</taxon>
        <taxon>Teleostei</taxon>
        <taxon>Anguilliformes</taxon>
        <taxon>Congridae</taxon>
        <taxon>Conger</taxon>
    </lineage>
</organism>
<accession>A0A9Q1I3N6</accession>
<name>A0A9Q1I3N6_CONCO</name>